<evidence type="ECO:0000259" key="12">
    <source>
        <dbReference type="Pfam" id="PF00593"/>
    </source>
</evidence>
<dbReference type="InterPro" id="IPR000531">
    <property type="entry name" value="Beta-barrel_TonB"/>
</dbReference>
<proteinExistence type="inferred from homology"/>
<keyword evidence="4 8" id="KW-0812">Transmembrane</keyword>
<evidence type="ECO:0000256" key="9">
    <source>
        <dbReference type="RuleBase" id="RU003357"/>
    </source>
</evidence>
<dbReference type="InterPro" id="IPR039426">
    <property type="entry name" value="TonB-dep_rcpt-like"/>
</dbReference>
<feature type="domain" description="TonB-dependent receptor plug" evidence="13">
    <location>
        <begin position="47"/>
        <end position="166"/>
    </location>
</feature>
<evidence type="ECO:0000256" key="6">
    <source>
        <dbReference type="ARBA" id="ARBA00023136"/>
    </source>
</evidence>
<evidence type="ECO:0000256" key="1">
    <source>
        <dbReference type="ARBA" id="ARBA00004571"/>
    </source>
</evidence>
<keyword evidence="3 8" id="KW-1134">Transmembrane beta strand</keyword>
<feature type="domain" description="TonB-dependent receptor-like beta-barrel" evidence="12">
    <location>
        <begin position="327"/>
        <end position="931"/>
    </location>
</feature>
<dbReference type="Gene3D" id="2.170.130.10">
    <property type="entry name" value="TonB-dependent receptor, plug domain"/>
    <property type="match status" value="1"/>
</dbReference>
<dbReference type="SUPFAM" id="SSF56935">
    <property type="entry name" value="Porins"/>
    <property type="match status" value="1"/>
</dbReference>
<evidence type="ECO:0000256" key="2">
    <source>
        <dbReference type="ARBA" id="ARBA00022448"/>
    </source>
</evidence>
<keyword evidence="7 8" id="KW-0998">Cell outer membrane</keyword>
<evidence type="ECO:0000256" key="11">
    <source>
        <dbReference type="SAM" id="SignalP"/>
    </source>
</evidence>
<dbReference type="PANTHER" id="PTHR47234">
    <property type="match status" value="1"/>
</dbReference>
<dbReference type="Gene3D" id="2.40.170.20">
    <property type="entry name" value="TonB-dependent receptor, beta-barrel domain"/>
    <property type="match status" value="1"/>
</dbReference>
<sequence>MMALSTAGMTAMVSGQALAQVAVAPVPQEDEIVVTGTNIRGAPVIGSSVQRIDADELARRGDPTLAEIFRELPSNFAGGVGSPDNSRGGQDASPAGPNLTGGSGINLRGLGSLSTLVLVNGRRVAASGQLGDFVDISNLPLAAIDRVEIFQDGGSALYGSDAVGGVVNIILKDRQEGVRALGRAGIGKSGEAEAQASLVGGTDWGSGHGVLGYEFNFRDNILANDRGFNGGDLSGRGGIDWPRYTSRAGAAANIFAGAAAFNGAVAHIVPQGPGTGLTVAQLTPATGGFGNSFDPWDRQDILPEMRRHSVFASITQQLGVATAFARGRYTRRDGNYSLGYAPIFGTVPSTNPAFITGTTNNFGVLVDDRPLTRDVRVNSYAGEAGLRARPFGDWTAEAIVSYSREEQRRDSTLLRDSNVGERLSNGTFAPTSIACALSGLNGANIGAVTNATEAQRFCASLNYATFNPYSSQPLSDQVLGQLIGYETLVFTSRTLQGTVKVDGTVFDLPGGPFKLAGGIDWRRETIDGDLDFNYRSLAARQVPYGVTEQKVFSAFAEAALPLVGNDNAIPGIAALDLSAAVRHERSDDLSGFATTNPRFGIRYAPVSGFNLRGSWGTSFHAAPMRFQYEGPQPVAGGNGIFYANAFYTAPCNTTLVGLNGFTGTPGGAGNCTFTGMVVTGGAGPTLKPERADTWSVGIDIAPPAIPGFSVSLNYFNLRVRDRLVRITSGALAGILSNYFATGNSSYIANLDFSPDLSEVQALFDDPRFLGVQGPGPSRRPEQIQAIIRATQSNLAALKMEGVDFSVGYAFDLGKVGRLGVFGNGTLITGYALQATPGAAFQDRLGQYESVGNPVPLRFRSGLDWANGGFSARGTLNYVDGYECAAGCYVPGATGAPVLSTTPVPIDAWATIDLQLGYAFANGLGVALSVNNAFDNDPPFIDTGRVVTGNAPEPYDGANASILGRTVALTVSKQF</sequence>
<dbReference type="InterPro" id="IPR012910">
    <property type="entry name" value="Plug_dom"/>
</dbReference>
<dbReference type="PROSITE" id="PS52016">
    <property type="entry name" value="TONB_DEPENDENT_REC_3"/>
    <property type="match status" value="1"/>
</dbReference>
<dbReference type="AlphaFoldDB" id="A0A2W5B0Q3"/>
<comment type="similarity">
    <text evidence="8 9">Belongs to the TonB-dependent receptor family.</text>
</comment>
<keyword evidence="5 9" id="KW-0798">TonB box</keyword>
<dbReference type="Pfam" id="PF07715">
    <property type="entry name" value="Plug"/>
    <property type="match status" value="1"/>
</dbReference>
<feature type="signal peptide" evidence="11">
    <location>
        <begin position="1"/>
        <end position="19"/>
    </location>
</feature>
<evidence type="ECO:0000313" key="15">
    <source>
        <dbReference type="Proteomes" id="UP000248614"/>
    </source>
</evidence>
<evidence type="ECO:0000256" key="8">
    <source>
        <dbReference type="PROSITE-ProRule" id="PRU01360"/>
    </source>
</evidence>
<comment type="caution">
    <text evidence="14">The sequence shown here is derived from an EMBL/GenBank/DDBJ whole genome shotgun (WGS) entry which is preliminary data.</text>
</comment>
<comment type="subcellular location">
    <subcellularLocation>
        <location evidence="1 8">Cell outer membrane</location>
        <topology evidence="1 8">Multi-pass membrane protein</topology>
    </subcellularLocation>
</comment>
<accession>A0A2W5B0Q3</accession>
<feature type="region of interest" description="Disordered" evidence="10">
    <location>
        <begin position="76"/>
        <end position="100"/>
    </location>
</feature>
<evidence type="ECO:0000256" key="7">
    <source>
        <dbReference type="ARBA" id="ARBA00023237"/>
    </source>
</evidence>
<keyword evidence="2 8" id="KW-0813">Transport</keyword>
<evidence type="ECO:0000256" key="10">
    <source>
        <dbReference type="SAM" id="MobiDB-lite"/>
    </source>
</evidence>
<evidence type="ECO:0000256" key="3">
    <source>
        <dbReference type="ARBA" id="ARBA00022452"/>
    </source>
</evidence>
<dbReference type="InterPro" id="IPR037066">
    <property type="entry name" value="Plug_dom_sf"/>
</dbReference>
<dbReference type="PANTHER" id="PTHR47234:SF1">
    <property type="entry name" value="TONB-DEPENDENT RECEPTOR"/>
    <property type="match status" value="1"/>
</dbReference>
<dbReference type="Pfam" id="PF00593">
    <property type="entry name" value="TonB_dep_Rec_b-barrel"/>
    <property type="match status" value="1"/>
</dbReference>
<dbReference type="Proteomes" id="UP000248614">
    <property type="component" value="Unassembled WGS sequence"/>
</dbReference>
<keyword evidence="11" id="KW-0732">Signal</keyword>
<evidence type="ECO:0000313" key="14">
    <source>
        <dbReference type="EMBL" id="PZO74048.1"/>
    </source>
</evidence>
<evidence type="ECO:0000259" key="13">
    <source>
        <dbReference type="Pfam" id="PF07715"/>
    </source>
</evidence>
<dbReference type="InterPro" id="IPR036942">
    <property type="entry name" value="Beta-barrel_TonB_sf"/>
</dbReference>
<evidence type="ECO:0008006" key="16">
    <source>
        <dbReference type="Google" id="ProtNLM"/>
    </source>
</evidence>
<dbReference type="GO" id="GO:0009279">
    <property type="term" value="C:cell outer membrane"/>
    <property type="evidence" value="ECO:0007669"/>
    <property type="project" value="UniProtKB-SubCell"/>
</dbReference>
<name>A0A2W5B0Q3_9SPHN</name>
<dbReference type="EMBL" id="QFNF01000044">
    <property type="protein sequence ID" value="PZO74048.1"/>
    <property type="molecule type" value="Genomic_DNA"/>
</dbReference>
<feature type="chain" id="PRO_5016120338" description="TonB-dependent receptor" evidence="11">
    <location>
        <begin position="20"/>
        <end position="974"/>
    </location>
</feature>
<evidence type="ECO:0000256" key="4">
    <source>
        <dbReference type="ARBA" id="ARBA00022692"/>
    </source>
</evidence>
<reference evidence="14 15" key="1">
    <citation type="submission" date="2017-08" db="EMBL/GenBank/DDBJ databases">
        <title>Infants hospitalized years apart are colonized by the same room-sourced microbial strains.</title>
        <authorList>
            <person name="Brooks B."/>
            <person name="Olm M.R."/>
            <person name="Firek B.A."/>
            <person name="Baker R."/>
            <person name="Thomas B.C."/>
            <person name="Morowitz M.J."/>
            <person name="Banfield J.F."/>
        </authorList>
    </citation>
    <scope>NUCLEOTIDE SEQUENCE [LARGE SCALE GENOMIC DNA]</scope>
    <source>
        <strain evidence="14">S2_018_000_R3_110</strain>
    </source>
</reference>
<keyword evidence="6 8" id="KW-0472">Membrane</keyword>
<organism evidence="14 15">
    <name type="scientific">Sphingomonas hengshuiensis</name>
    <dbReference type="NCBI Taxonomy" id="1609977"/>
    <lineage>
        <taxon>Bacteria</taxon>
        <taxon>Pseudomonadati</taxon>
        <taxon>Pseudomonadota</taxon>
        <taxon>Alphaproteobacteria</taxon>
        <taxon>Sphingomonadales</taxon>
        <taxon>Sphingomonadaceae</taxon>
        <taxon>Sphingomonas</taxon>
    </lineage>
</organism>
<evidence type="ECO:0000256" key="5">
    <source>
        <dbReference type="ARBA" id="ARBA00023077"/>
    </source>
</evidence>
<gene>
    <name evidence="14" type="ORF">DI632_13835</name>
</gene>
<protein>
    <recommendedName>
        <fullName evidence="16">TonB-dependent receptor</fullName>
    </recommendedName>
</protein>